<keyword evidence="1" id="KW-0812">Transmembrane</keyword>
<accession>X1P8V7</accession>
<name>X1P8V7_9ZZZZ</name>
<evidence type="ECO:0000256" key="1">
    <source>
        <dbReference type="SAM" id="Phobius"/>
    </source>
</evidence>
<dbReference type="AlphaFoldDB" id="X1P8V7"/>
<dbReference type="EMBL" id="BARV01042935">
    <property type="protein sequence ID" value="GAI52283.1"/>
    <property type="molecule type" value="Genomic_DNA"/>
</dbReference>
<keyword evidence="1" id="KW-0472">Membrane</keyword>
<reference evidence="2" key="1">
    <citation type="journal article" date="2014" name="Front. Microbiol.">
        <title>High frequency of phylogenetically diverse reductive dehalogenase-homologous genes in deep subseafloor sedimentary metagenomes.</title>
        <authorList>
            <person name="Kawai M."/>
            <person name="Futagami T."/>
            <person name="Toyoda A."/>
            <person name="Takaki Y."/>
            <person name="Nishi S."/>
            <person name="Hori S."/>
            <person name="Arai W."/>
            <person name="Tsubouchi T."/>
            <person name="Morono Y."/>
            <person name="Uchiyama I."/>
            <person name="Ito T."/>
            <person name="Fujiyama A."/>
            <person name="Inagaki F."/>
            <person name="Takami H."/>
        </authorList>
    </citation>
    <scope>NUCLEOTIDE SEQUENCE</scope>
    <source>
        <strain evidence="2">Expedition CK06-06</strain>
    </source>
</reference>
<keyword evidence="1" id="KW-1133">Transmembrane helix</keyword>
<feature type="transmembrane region" description="Helical" evidence="1">
    <location>
        <begin position="21"/>
        <end position="44"/>
    </location>
</feature>
<proteinExistence type="predicted"/>
<feature type="transmembrane region" description="Helical" evidence="1">
    <location>
        <begin position="50"/>
        <end position="75"/>
    </location>
</feature>
<gene>
    <name evidence="2" type="ORF">S06H3_64329</name>
</gene>
<evidence type="ECO:0000313" key="2">
    <source>
        <dbReference type="EMBL" id="GAI52283.1"/>
    </source>
</evidence>
<sequence length="79" mass="9215">MAIMSEEEYEKEKKKVKLIRNILESLVVIFLLVGISTAVFDVTFGGFTPILWFLLAFWAVLIIICMEITMIRAYLERKK</sequence>
<organism evidence="2">
    <name type="scientific">marine sediment metagenome</name>
    <dbReference type="NCBI Taxonomy" id="412755"/>
    <lineage>
        <taxon>unclassified sequences</taxon>
        <taxon>metagenomes</taxon>
        <taxon>ecological metagenomes</taxon>
    </lineage>
</organism>
<comment type="caution">
    <text evidence="2">The sequence shown here is derived from an EMBL/GenBank/DDBJ whole genome shotgun (WGS) entry which is preliminary data.</text>
</comment>
<protein>
    <submittedName>
        <fullName evidence="2">Uncharacterized protein</fullName>
    </submittedName>
</protein>